<proteinExistence type="predicted"/>
<organism evidence="1 2">
    <name type="scientific">Candidatus Schekmanbacteria bacterium RBG_13_48_7</name>
    <dbReference type="NCBI Taxonomy" id="1817878"/>
    <lineage>
        <taxon>Bacteria</taxon>
        <taxon>Candidatus Schekmaniibacteriota</taxon>
    </lineage>
</organism>
<dbReference type="EMBL" id="MGDD01000125">
    <property type="protein sequence ID" value="OGL46489.1"/>
    <property type="molecule type" value="Genomic_DNA"/>
</dbReference>
<name>A0A1F7RY64_9BACT</name>
<sequence>MEAKNVNRHAGVKTQDYGGNRIRITIPQTIANCDIEIARAGRKRIGQPIRSIATIMPNTCDSGAA</sequence>
<dbReference type="Proteomes" id="UP000179266">
    <property type="component" value="Unassembled WGS sequence"/>
</dbReference>
<comment type="caution">
    <text evidence="1">The sequence shown here is derived from an EMBL/GenBank/DDBJ whole genome shotgun (WGS) entry which is preliminary data.</text>
</comment>
<protein>
    <submittedName>
        <fullName evidence="1">Uncharacterized protein</fullName>
    </submittedName>
</protein>
<gene>
    <name evidence="1" type="ORF">A2161_00150</name>
</gene>
<reference evidence="1 2" key="1">
    <citation type="journal article" date="2016" name="Nat. Commun.">
        <title>Thousands of microbial genomes shed light on interconnected biogeochemical processes in an aquifer system.</title>
        <authorList>
            <person name="Anantharaman K."/>
            <person name="Brown C.T."/>
            <person name="Hug L.A."/>
            <person name="Sharon I."/>
            <person name="Castelle C.J."/>
            <person name="Probst A.J."/>
            <person name="Thomas B.C."/>
            <person name="Singh A."/>
            <person name="Wilkins M.J."/>
            <person name="Karaoz U."/>
            <person name="Brodie E.L."/>
            <person name="Williams K.H."/>
            <person name="Hubbard S.S."/>
            <person name="Banfield J.F."/>
        </authorList>
    </citation>
    <scope>NUCLEOTIDE SEQUENCE [LARGE SCALE GENOMIC DNA]</scope>
</reference>
<evidence type="ECO:0000313" key="2">
    <source>
        <dbReference type="Proteomes" id="UP000179266"/>
    </source>
</evidence>
<dbReference type="AlphaFoldDB" id="A0A1F7RY64"/>
<evidence type="ECO:0000313" key="1">
    <source>
        <dbReference type="EMBL" id="OGL46489.1"/>
    </source>
</evidence>
<accession>A0A1F7RY64</accession>